<evidence type="ECO:0000313" key="2">
    <source>
        <dbReference type="EMBL" id="KAK7367768.1"/>
    </source>
</evidence>
<keyword evidence="1" id="KW-0812">Transmembrane</keyword>
<dbReference type="Proteomes" id="UP001374584">
    <property type="component" value="Unassembled WGS sequence"/>
</dbReference>
<dbReference type="EMBL" id="JAYMYR010000004">
    <property type="protein sequence ID" value="KAK7367768.1"/>
    <property type="molecule type" value="Genomic_DNA"/>
</dbReference>
<keyword evidence="1" id="KW-0472">Membrane</keyword>
<sequence length="70" mass="8100">MEISPSLLHVHQMIPSCSASPLHHYYCNYFLFYFFSFITYPGLLLPAPLRSKLSHPPKNWNPHDLQGSIV</sequence>
<keyword evidence="1" id="KW-1133">Transmembrane helix</keyword>
<evidence type="ECO:0000256" key="1">
    <source>
        <dbReference type="SAM" id="Phobius"/>
    </source>
</evidence>
<gene>
    <name evidence="2" type="ORF">VNO80_09786</name>
</gene>
<evidence type="ECO:0000313" key="3">
    <source>
        <dbReference type="Proteomes" id="UP001374584"/>
    </source>
</evidence>
<accession>A0AAN9NC62</accession>
<comment type="caution">
    <text evidence="2">The sequence shown here is derived from an EMBL/GenBank/DDBJ whole genome shotgun (WGS) entry which is preliminary data.</text>
</comment>
<protein>
    <submittedName>
        <fullName evidence="2">Uncharacterized protein</fullName>
    </submittedName>
</protein>
<organism evidence="2 3">
    <name type="scientific">Phaseolus coccineus</name>
    <name type="common">Scarlet runner bean</name>
    <name type="synonym">Phaseolus multiflorus</name>
    <dbReference type="NCBI Taxonomy" id="3886"/>
    <lineage>
        <taxon>Eukaryota</taxon>
        <taxon>Viridiplantae</taxon>
        <taxon>Streptophyta</taxon>
        <taxon>Embryophyta</taxon>
        <taxon>Tracheophyta</taxon>
        <taxon>Spermatophyta</taxon>
        <taxon>Magnoliopsida</taxon>
        <taxon>eudicotyledons</taxon>
        <taxon>Gunneridae</taxon>
        <taxon>Pentapetalae</taxon>
        <taxon>rosids</taxon>
        <taxon>fabids</taxon>
        <taxon>Fabales</taxon>
        <taxon>Fabaceae</taxon>
        <taxon>Papilionoideae</taxon>
        <taxon>50 kb inversion clade</taxon>
        <taxon>NPAAA clade</taxon>
        <taxon>indigoferoid/millettioid clade</taxon>
        <taxon>Phaseoleae</taxon>
        <taxon>Phaseolus</taxon>
    </lineage>
</organism>
<reference evidence="2 3" key="1">
    <citation type="submission" date="2024-01" db="EMBL/GenBank/DDBJ databases">
        <title>The genomes of 5 underutilized Papilionoideae crops provide insights into root nodulation and disease resistanc.</title>
        <authorList>
            <person name="Jiang F."/>
        </authorList>
    </citation>
    <scope>NUCLEOTIDE SEQUENCE [LARGE SCALE GENOMIC DNA]</scope>
    <source>
        <strain evidence="2">JINMINGXINNONG_FW02</strain>
        <tissue evidence="2">Leaves</tissue>
    </source>
</reference>
<name>A0AAN9NC62_PHACN</name>
<dbReference type="AlphaFoldDB" id="A0AAN9NC62"/>
<feature type="transmembrane region" description="Helical" evidence="1">
    <location>
        <begin position="30"/>
        <end position="49"/>
    </location>
</feature>
<proteinExistence type="predicted"/>
<keyword evidence="3" id="KW-1185">Reference proteome</keyword>